<dbReference type="EMBL" id="PTPX01000011">
    <property type="protein sequence ID" value="RAL18945.1"/>
    <property type="molecule type" value="Genomic_DNA"/>
</dbReference>
<dbReference type="CDD" id="cd03034">
    <property type="entry name" value="ArsC_ArsC"/>
    <property type="match status" value="1"/>
</dbReference>
<organism evidence="8 9">
    <name type="scientific">Glaesserella australis</name>
    <dbReference type="NCBI Taxonomy" id="2094024"/>
    <lineage>
        <taxon>Bacteria</taxon>
        <taxon>Pseudomonadati</taxon>
        <taxon>Pseudomonadota</taxon>
        <taxon>Gammaproteobacteria</taxon>
        <taxon>Pasteurellales</taxon>
        <taxon>Pasteurellaceae</taxon>
        <taxon>Glaesserella</taxon>
    </lineage>
</organism>
<evidence type="ECO:0000256" key="6">
    <source>
        <dbReference type="PROSITE-ProRule" id="PRU01282"/>
    </source>
</evidence>
<evidence type="ECO:0000313" key="9">
    <source>
        <dbReference type="Proteomes" id="UP000248689"/>
    </source>
</evidence>
<evidence type="ECO:0000256" key="3">
    <source>
        <dbReference type="ARBA" id="ARBA00023002"/>
    </source>
</evidence>
<dbReference type="PANTHER" id="PTHR30041:SF5">
    <property type="entry name" value="ARSENATE REDUCTASE-RELATED"/>
    <property type="match status" value="1"/>
</dbReference>
<dbReference type="Pfam" id="PF03960">
    <property type="entry name" value="ArsC"/>
    <property type="match status" value="1"/>
</dbReference>
<dbReference type="Gene3D" id="3.40.30.10">
    <property type="entry name" value="Glutaredoxin"/>
    <property type="match status" value="1"/>
</dbReference>
<evidence type="ECO:0000256" key="7">
    <source>
        <dbReference type="RuleBase" id="RU362029"/>
    </source>
</evidence>
<proteinExistence type="inferred from homology"/>
<dbReference type="EC" id="1.20.4.1" evidence="4 7"/>
<dbReference type="InterPro" id="IPR006659">
    <property type="entry name" value="Arsenate_reductase"/>
</dbReference>
<keyword evidence="9" id="KW-1185">Reference proteome</keyword>
<comment type="similarity">
    <text evidence="1 6 7">Belongs to the ArsC family.</text>
</comment>
<reference evidence="9" key="1">
    <citation type="submission" date="2018-02" db="EMBL/GenBank/DDBJ databases">
        <title>Glaesserella australis sp. nov., isolated from the lungs of pigs.</title>
        <authorList>
            <person name="Turni C."/>
            <person name="Christensen H."/>
        </authorList>
    </citation>
    <scope>NUCLEOTIDE SEQUENCE [LARGE SCALE GENOMIC DNA]</scope>
    <source>
        <strain evidence="9">HS4635</strain>
    </source>
</reference>
<evidence type="ECO:0000256" key="2">
    <source>
        <dbReference type="ARBA" id="ARBA00022849"/>
    </source>
</evidence>
<dbReference type="NCBIfam" id="TIGR00014">
    <property type="entry name" value="arsC"/>
    <property type="match status" value="1"/>
</dbReference>
<evidence type="ECO:0000256" key="4">
    <source>
        <dbReference type="ARBA" id="ARBA00038969"/>
    </source>
</evidence>
<evidence type="ECO:0000313" key="8">
    <source>
        <dbReference type="EMBL" id="RAL18945.1"/>
    </source>
</evidence>
<dbReference type="SUPFAM" id="SSF52833">
    <property type="entry name" value="Thioredoxin-like"/>
    <property type="match status" value="1"/>
</dbReference>
<dbReference type="InterPro" id="IPR006660">
    <property type="entry name" value="Arsenate_reductase-like"/>
</dbReference>
<accession>A0A328BZ73</accession>
<evidence type="ECO:0000256" key="1">
    <source>
        <dbReference type="ARBA" id="ARBA00007198"/>
    </source>
</evidence>
<dbReference type="PANTHER" id="PTHR30041">
    <property type="entry name" value="ARSENATE REDUCTASE"/>
    <property type="match status" value="1"/>
</dbReference>
<dbReference type="OrthoDB" id="9790554at2"/>
<keyword evidence="3 7" id="KW-0560">Oxidoreductase</keyword>
<keyword evidence="2" id="KW-0059">Arsenical resistance</keyword>
<sequence length="112" mass="12716">MKITIYHNPKCSKSRETLALIREAGVEPEIVEYLKYPLSIEVIKKLIDESGLSVREAIRTDVEAYQQITAETSETEIIELIAQYPNLLNRPFVSGEKGTKLCRPPELVKTLL</sequence>
<dbReference type="PROSITE" id="PS51353">
    <property type="entry name" value="ARSC"/>
    <property type="match status" value="1"/>
</dbReference>
<protein>
    <recommendedName>
        <fullName evidence="5 7">Arsenate reductase</fullName>
        <ecNumber evidence="4 7">1.20.4.1</ecNumber>
    </recommendedName>
</protein>
<dbReference type="GO" id="GO:0008794">
    <property type="term" value="F:arsenate reductase (glutaredoxin) activity"/>
    <property type="evidence" value="ECO:0007669"/>
    <property type="project" value="UniProtKB-UniRule"/>
</dbReference>
<comment type="catalytic activity">
    <reaction evidence="7">
        <text>[glutaredoxin]-dithiol + arsenate + glutathione + H(+) = glutathionyl-S-S-[glutaredoxin] + arsenite + H2O</text>
        <dbReference type="Rhea" id="RHEA:22016"/>
        <dbReference type="Rhea" id="RHEA-COMP:10729"/>
        <dbReference type="Rhea" id="RHEA-COMP:17668"/>
        <dbReference type="ChEBI" id="CHEBI:15377"/>
        <dbReference type="ChEBI" id="CHEBI:15378"/>
        <dbReference type="ChEBI" id="CHEBI:29242"/>
        <dbReference type="ChEBI" id="CHEBI:29950"/>
        <dbReference type="ChEBI" id="CHEBI:48597"/>
        <dbReference type="ChEBI" id="CHEBI:57925"/>
        <dbReference type="ChEBI" id="CHEBI:146199"/>
        <dbReference type="EC" id="1.20.4.1"/>
    </reaction>
</comment>
<evidence type="ECO:0000256" key="5">
    <source>
        <dbReference type="ARBA" id="ARBA00039879"/>
    </source>
</evidence>
<dbReference type="Proteomes" id="UP000248689">
    <property type="component" value="Unassembled WGS sequence"/>
</dbReference>
<dbReference type="InterPro" id="IPR036249">
    <property type="entry name" value="Thioredoxin-like_sf"/>
</dbReference>
<name>A0A328BZ73_9PAST</name>
<dbReference type="GO" id="GO:0046685">
    <property type="term" value="P:response to arsenic-containing substance"/>
    <property type="evidence" value="ECO:0007669"/>
    <property type="project" value="UniProtKB-KW"/>
</dbReference>
<dbReference type="AlphaFoldDB" id="A0A328BZ73"/>
<dbReference type="RefSeq" id="WP_111749867.1">
    <property type="nucleotide sequence ID" value="NZ_PTPX01000011.1"/>
</dbReference>
<gene>
    <name evidence="8" type="primary">arsC</name>
    <name evidence="8" type="ORF">C5N92_05565</name>
</gene>
<comment type="caution">
    <text evidence="8">The sequence shown here is derived from an EMBL/GenBank/DDBJ whole genome shotgun (WGS) entry which is preliminary data.</text>
</comment>